<evidence type="ECO:0000256" key="4">
    <source>
        <dbReference type="ARBA" id="ARBA00022989"/>
    </source>
</evidence>
<feature type="compositionally biased region" description="Basic and acidic residues" evidence="6">
    <location>
        <begin position="394"/>
        <end position="406"/>
    </location>
</feature>
<organism evidence="9 10">
    <name type="scientific">Thalassotalea loyana</name>
    <dbReference type="NCBI Taxonomy" id="280483"/>
    <lineage>
        <taxon>Bacteria</taxon>
        <taxon>Pseudomonadati</taxon>
        <taxon>Pseudomonadota</taxon>
        <taxon>Gammaproteobacteria</taxon>
        <taxon>Alteromonadales</taxon>
        <taxon>Colwelliaceae</taxon>
        <taxon>Thalassotalea</taxon>
    </lineage>
</organism>
<feature type="transmembrane region" description="Helical" evidence="7">
    <location>
        <begin position="111"/>
        <end position="132"/>
    </location>
</feature>
<keyword evidence="4 7" id="KW-1133">Transmembrane helix</keyword>
<keyword evidence="10" id="KW-1185">Reference proteome</keyword>
<keyword evidence="3 7" id="KW-0812">Transmembrane</keyword>
<evidence type="ECO:0000256" key="1">
    <source>
        <dbReference type="ARBA" id="ARBA00004651"/>
    </source>
</evidence>
<feature type="transmembrane region" description="Helical" evidence="7">
    <location>
        <begin position="56"/>
        <end position="86"/>
    </location>
</feature>
<dbReference type="InterPro" id="IPR010432">
    <property type="entry name" value="RDD"/>
</dbReference>
<dbReference type="PANTHER" id="PTHR36115:SF6">
    <property type="entry name" value="PROLINE-RICH ANTIGEN HOMOLOG"/>
    <property type="match status" value="1"/>
</dbReference>
<keyword evidence="5 7" id="KW-0472">Membrane</keyword>
<comment type="subcellular location">
    <subcellularLocation>
        <location evidence="1">Cell membrane</location>
        <topology evidence="1">Multi-pass membrane protein</topology>
    </subcellularLocation>
</comment>
<dbReference type="Pfam" id="PF06271">
    <property type="entry name" value="RDD"/>
    <property type="match status" value="1"/>
</dbReference>
<evidence type="ECO:0000313" key="10">
    <source>
        <dbReference type="Proteomes" id="UP001157134"/>
    </source>
</evidence>
<dbReference type="PANTHER" id="PTHR36115">
    <property type="entry name" value="PROLINE-RICH ANTIGEN HOMOLOG-RELATED"/>
    <property type="match status" value="1"/>
</dbReference>
<proteinExistence type="predicted"/>
<evidence type="ECO:0000313" key="9">
    <source>
        <dbReference type="EMBL" id="GLX86582.1"/>
    </source>
</evidence>
<keyword evidence="2" id="KW-1003">Cell membrane</keyword>
<dbReference type="RefSeq" id="WP_284299745.1">
    <property type="nucleotide sequence ID" value="NZ_BSSV01000006.1"/>
</dbReference>
<protein>
    <submittedName>
        <fullName evidence="9">RDD domain protein</fullName>
    </submittedName>
</protein>
<evidence type="ECO:0000259" key="8">
    <source>
        <dbReference type="Pfam" id="PF06271"/>
    </source>
</evidence>
<gene>
    <name evidence="9" type="ORF">tloyanaT_28350</name>
</gene>
<evidence type="ECO:0000256" key="2">
    <source>
        <dbReference type="ARBA" id="ARBA00022475"/>
    </source>
</evidence>
<evidence type="ECO:0000256" key="6">
    <source>
        <dbReference type="SAM" id="MobiDB-lite"/>
    </source>
</evidence>
<sequence length="406" mass="45261">MDDIDNNKKDHPLKDEQVSHEAILSKNDTMKVLTPFAFKIDQSLFGLSLATPSRRLIALLVDLFIVALLSDAPGELLAIFLSITFYRVSKTQFFEKMNPENKTTGRKRRRLARWLSAICLFIALMSILPAIIDPYNNNVDEPAVNTEPLLAADKELSAEQAIVFTATTASVAATIKNSDCMTLSCWQEEIPPKLDLLAGIPFKPSVLESLYGELTQHTILKEENKEQLTQYLINYHKEHLLPDETLTQSQLLETEPASEQAPNVSVAEPQVNNEGKPVYSIVKYAEALIQDLGLGFGWAAFYFTVFTSAWRGQTPGKKLLGIRVIQLDGTPLSLWDSFGRYGGYGAGIATGMLGFLQVFWDSNRQAIHDKISATVVIDHVRDEPASKVASQPEPIDKKQEQKNENH</sequence>
<evidence type="ECO:0000256" key="7">
    <source>
        <dbReference type="SAM" id="Phobius"/>
    </source>
</evidence>
<name>A0ABQ6HIG7_9GAMM</name>
<evidence type="ECO:0000256" key="3">
    <source>
        <dbReference type="ARBA" id="ARBA00022692"/>
    </source>
</evidence>
<reference evidence="9 10" key="1">
    <citation type="submission" date="2023-03" db="EMBL/GenBank/DDBJ databases">
        <title>Thalassotalea loyana LMG 22536T draft genome sequence.</title>
        <authorList>
            <person name="Sawabe T."/>
        </authorList>
    </citation>
    <scope>NUCLEOTIDE SEQUENCE [LARGE SCALE GENOMIC DNA]</scope>
    <source>
        <strain evidence="9 10">LMG 22536</strain>
    </source>
</reference>
<accession>A0ABQ6HIG7</accession>
<dbReference type="EMBL" id="BSSV01000006">
    <property type="protein sequence ID" value="GLX86582.1"/>
    <property type="molecule type" value="Genomic_DNA"/>
</dbReference>
<evidence type="ECO:0000256" key="5">
    <source>
        <dbReference type="ARBA" id="ARBA00023136"/>
    </source>
</evidence>
<feature type="region of interest" description="Disordered" evidence="6">
    <location>
        <begin position="384"/>
        <end position="406"/>
    </location>
</feature>
<comment type="caution">
    <text evidence="9">The sequence shown here is derived from an EMBL/GenBank/DDBJ whole genome shotgun (WGS) entry which is preliminary data.</text>
</comment>
<dbReference type="Proteomes" id="UP001157134">
    <property type="component" value="Unassembled WGS sequence"/>
</dbReference>
<feature type="domain" description="RDD" evidence="8">
    <location>
        <begin position="291"/>
        <end position="372"/>
    </location>
</feature>
<dbReference type="InterPro" id="IPR051791">
    <property type="entry name" value="Pra-immunoreactive"/>
</dbReference>